<keyword evidence="1" id="KW-0732">Signal</keyword>
<evidence type="ECO:0000256" key="1">
    <source>
        <dbReference type="SAM" id="SignalP"/>
    </source>
</evidence>
<dbReference type="AlphaFoldDB" id="A0A2W6I4S6"/>
<dbReference type="Proteomes" id="UP000249614">
    <property type="component" value="Unassembled WGS sequence"/>
</dbReference>
<evidence type="ECO:0000313" key="3">
    <source>
        <dbReference type="Proteomes" id="UP000249614"/>
    </source>
</evidence>
<feature type="signal peptide" evidence="1">
    <location>
        <begin position="1"/>
        <end position="22"/>
    </location>
</feature>
<sequence>MMRTSLPALLLLGLSPWAVANAACTPEDLAGATPVKLPAGTVISTPKEFSMLLTTRQDGSFDAIRPLLSSRNRELDRAAAESIRQASLPVSCLQEPGEEILVVFSALPAQPGQPGNGTVQIVRIAPAAPKSTKS</sequence>
<reference evidence="2 3" key="1">
    <citation type="submission" date="2016-05" db="EMBL/GenBank/DDBJ databases">
        <authorList>
            <person name="Lavstsen T."/>
            <person name="Jespersen J.S."/>
        </authorList>
    </citation>
    <scope>NUCLEOTIDE SEQUENCE [LARGE SCALE GENOMIC DNA]</scope>
    <source>
        <strain evidence="2 3">SM-5815</strain>
    </source>
</reference>
<proteinExistence type="predicted"/>
<name>A0A2W6I4S6_STEMA</name>
<dbReference type="RefSeq" id="WP_111112780.1">
    <property type="nucleotide sequence ID" value="NZ_LXXM01000183.1"/>
</dbReference>
<comment type="caution">
    <text evidence="2">The sequence shown here is derived from an EMBL/GenBank/DDBJ whole genome shotgun (WGS) entry which is preliminary data.</text>
</comment>
<feature type="chain" id="PRO_5016011665" description="Secreted protein" evidence="1">
    <location>
        <begin position="23"/>
        <end position="134"/>
    </location>
</feature>
<gene>
    <name evidence="2" type="ORF">A7X83_10240</name>
</gene>
<accession>A0A2W6I4S6</accession>
<evidence type="ECO:0000313" key="2">
    <source>
        <dbReference type="EMBL" id="PZS90601.1"/>
    </source>
</evidence>
<protein>
    <recommendedName>
        <fullName evidence="4">Secreted protein</fullName>
    </recommendedName>
</protein>
<dbReference type="EMBL" id="LXXM01000183">
    <property type="protein sequence ID" value="PZS90601.1"/>
    <property type="molecule type" value="Genomic_DNA"/>
</dbReference>
<evidence type="ECO:0008006" key="4">
    <source>
        <dbReference type="Google" id="ProtNLM"/>
    </source>
</evidence>
<organism evidence="2 3">
    <name type="scientific">Stenotrophomonas maltophilia</name>
    <name type="common">Pseudomonas maltophilia</name>
    <name type="synonym">Xanthomonas maltophilia</name>
    <dbReference type="NCBI Taxonomy" id="40324"/>
    <lineage>
        <taxon>Bacteria</taxon>
        <taxon>Pseudomonadati</taxon>
        <taxon>Pseudomonadota</taxon>
        <taxon>Gammaproteobacteria</taxon>
        <taxon>Lysobacterales</taxon>
        <taxon>Lysobacteraceae</taxon>
        <taxon>Stenotrophomonas</taxon>
        <taxon>Stenotrophomonas maltophilia group</taxon>
    </lineage>
</organism>